<organism evidence="2 3">
    <name type="scientific">Rhodoblastus sphagnicola</name>
    <dbReference type="NCBI Taxonomy" id="333368"/>
    <lineage>
        <taxon>Bacteria</taxon>
        <taxon>Pseudomonadati</taxon>
        <taxon>Pseudomonadota</taxon>
        <taxon>Alphaproteobacteria</taxon>
        <taxon>Hyphomicrobiales</taxon>
        <taxon>Rhodoblastaceae</taxon>
        <taxon>Rhodoblastus</taxon>
    </lineage>
</organism>
<sequence length="170" mass="18601">MIGQWVPFDDPRPSTVLGYGRKWIGLTWADIAGGVLTITPTKTERSTRAKISIDLALCPMVQEELARIPAAERHGPLIINEQTGLPFMVKRFTGTWQEVRRAAELSSKLWNRDIRAGGITEGGIAGASLDDRAKLAGHSSKKTTAGTYDRDVLVSANRVAEARAKFKRGD</sequence>
<evidence type="ECO:0008006" key="4">
    <source>
        <dbReference type="Google" id="ProtNLM"/>
    </source>
</evidence>
<evidence type="ECO:0000313" key="3">
    <source>
        <dbReference type="Proteomes" id="UP000239089"/>
    </source>
</evidence>
<dbReference type="InterPro" id="IPR013762">
    <property type="entry name" value="Integrase-like_cat_sf"/>
</dbReference>
<comment type="caution">
    <text evidence="2">The sequence shown here is derived from an EMBL/GenBank/DDBJ whole genome shotgun (WGS) entry which is preliminary data.</text>
</comment>
<dbReference type="AlphaFoldDB" id="A0A2S6NBE8"/>
<evidence type="ECO:0000256" key="1">
    <source>
        <dbReference type="ARBA" id="ARBA00023172"/>
    </source>
</evidence>
<dbReference type="RefSeq" id="WP_104507299.1">
    <property type="nucleotide sequence ID" value="NZ_JACIGC010000057.1"/>
</dbReference>
<dbReference type="GO" id="GO:0015074">
    <property type="term" value="P:DNA integration"/>
    <property type="evidence" value="ECO:0007669"/>
    <property type="project" value="InterPro"/>
</dbReference>
<dbReference type="GO" id="GO:0006310">
    <property type="term" value="P:DNA recombination"/>
    <property type="evidence" value="ECO:0007669"/>
    <property type="project" value="UniProtKB-KW"/>
</dbReference>
<reference evidence="2 3" key="1">
    <citation type="journal article" date="2018" name="Arch. Microbiol.">
        <title>New insights into the metabolic potential of the phototrophic purple bacterium Rhodopila globiformis DSM 161(T) from its draft genome sequence and evidence for a vanadium-dependent nitrogenase.</title>
        <authorList>
            <person name="Imhoff J.F."/>
            <person name="Rahn T."/>
            <person name="Kunzel S."/>
            <person name="Neulinger S.C."/>
        </authorList>
    </citation>
    <scope>NUCLEOTIDE SEQUENCE [LARGE SCALE GENOMIC DNA]</scope>
    <source>
        <strain evidence="2 3">DSM 16996</strain>
    </source>
</reference>
<proteinExistence type="predicted"/>
<gene>
    <name evidence="2" type="ORF">CCR94_07730</name>
</gene>
<keyword evidence="3" id="KW-1185">Reference proteome</keyword>
<dbReference type="OrthoDB" id="7800649at2"/>
<dbReference type="SUPFAM" id="SSF56349">
    <property type="entry name" value="DNA breaking-rejoining enzymes"/>
    <property type="match status" value="1"/>
</dbReference>
<protein>
    <recommendedName>
        <fullName evidence="4">Tyr recombinase domain-containing protein</fullName>
    </recommendedName>
</protein>
<dbReference type="Gene3D" id="1.10.443.10">
    <property type="entry name" value="Intergrase catalytic core"/>
    <property type="match status" value="1"/>
</dbReference>
<keyword evidence="1" id="KW-0233">DNA recombination</keyword>
<dbReference type="EMBL" id="NHSJ01000047">
    <property type="protein sequence ID" value="PPQ31936.1"/>
    <property type="molecule type" value="Genomic_DNA"/>
</dbReference>
<dbReference type="Proteomes" id="UP000239089">
    <property type="component" value="Unassembled WGS sequence"/>
</dbReference>
<evidence type="ECO:0000313" key="2">
    <source>
        <dbReference type="EMBL" id="PPQ31936.1"/>
    </source>
</evidence>
<dbReference type="InterPro" id="IPR011010">
    <property type="entry name" value="DNA_brk_join_enz"/>
</dbReference>
<name>A0A2S6NBE8_9HYPH</name>
<accession>A0A2S6NBE8</accession>
<dbReference type="GO" id="GO:0003677">
    <property type="term" value="F:DNA binding"/>
    <property type="evidence" value="ECO:0007669"/>
    <property type="project" value="InterPro"/>
</dbReference>